<accession>A0A3B0BP23</accession>
<evidence type="ECO:0000256" key="3">
    <source>
        <dbReference type="ARBA" id="ARBA00023163"/>
    </source>
</evidence>
<dbReference type="GO" id="GO:0000976">
    <property type="term" value="F:transcription cis-regulatory region binding"/>
    <property type="evidence" value="ECO:0007669"/>
    <property type="project" value="TreeGrafter"/>
</dbReference>
<dbReference type="Pfam" id="PF00440">
    <property type="entry name" value="TetR_N"/>
    <property type="match status" value="1"/>
</dbReference>
<name>A0A3B0BP23_9ACTN</name>
<protein>
    <submittedName>
        <fullName evidence="7">TetR family transcriptional regulator</fullName>
    </submittedName>
</protein>
<keyword evidence="3" id="KW-0804">Transcription</keyword>
<dbReference type="OrthoDB" id="3211155at2"/>
<keyword evidence="1" id="KW-0805">Transcription regulation</keyword>
<dbReference type="AlphaFoldDB" id="A0A3B0BP23"/>
<organism evidence="7 8">
    <name type="scientific">Streptomyces klenkii</name>
    <dbReference type="NCBI Taxonomy" id="1420899"/>
    <lineage>
        <taxon>Bacteria</taxon>
        <taxon>Bacillati</taxon>
        <taxon>Actinomycetota</taxon>
        <taxon>Actinomycetes</taxon>
        <taxon>Kitasatosporales</taxon>
        <taxon>Streptomycetaceae</taxon>
        <taxon>Streptomyces</taxon>
    </lineage>
</organism>
<dbReference type="Gene3D" id="1.10.357.10">
    <property type="entry name" value="Tetracycline Repressor, domain 2"/>
    <property type="match status" value="1"/>
</dbReference>
<dbReference type="Proteomes" id="UP000270343">
    <property type="component" value="Unassembled WGS sequence"/>
</dbReference>
<feature type="domain" description="HTH tetR-type" evidence="6">
    <location>
        <begin position="13"/>
        <end position="73"/>
    </location>
</feature>
<dbReference type="PANTHER" id="PTHR30055:SF234">
    <property type="entry name" value="HTH-TYPE TRANSCRIPTIONAL REGULATOR BETI"/>
    <property type="match status" value="1"/>
</dbReference>
<evidence type="ECO:0000256" key="2">
    <source>
        <dbReference type="ARBA" id="ARBA00023125"/>
    </source>
</evidence>
<evidence type="ECO:0000256" key="4">
    <source>
        <dbReference type="PROSITE-ProRule" id="PRU00335"/>
    </source>
</evidence>
<dbReference type="SUPFAM" id="SSF46689">
    <property type="entry name" value="Homeodomain-like"/>
    <property type="match status" value="1"/>
</dbReference>
<dbReference type="InterPro" id="IPR050109">
    <property type="entry name" value="HTH-type_TetR-like_transc_reg"/>
</dbReference>
<keyword evidence="2 4" id="KW-0238">DNA-binding</keyword>
<dbReference type="PROSITE" id="PS50977">
    <property type="entry name" value="HTH_TETR_2"/>
    <property type="match status" value="1"/>
</dbReference>
<keyword evidence="8" id="KW-1185">Reference proteome</keyword>
<dbReference type="InterPro" id="IPR001647">
    <property type="entry name" value="HTH_TetR"/>
</dbReference>
<evidence type="ECO:0000313" key="8">
    <source>
        <dbReference type="Proteomes" id="UP000270343"/>
    </source>
</evidence>
<comment type="caution">
    <text evidence="7">The sequence shown here is derived from an EMBL/GenBank/DDBJ whole genome shotgun (WGS) entry which is preliminary data.</text>
</comment>
<gene>
    <name evidence="7" type="ORF">D7231_10075</name>
</gene>
<sequence>MTEGLSLRERKKIQTRRTLWKTAAKLFLERGYDQVSVAEVALAAEVSKMTVFNYMSSKEDLVLGPMHEHIGDAARSVRDRHPGESAVAAFRREFLAALHAYDPSVGMSDDPHVLRMRRLIQETPALLVRAHEYVRRAQMLLAEELAAAAEGPDADLAPVVAAQLMSVRYAVHEYNHRRLVAGESAEAVLPGAVALAERAFDLVEHGLGDFATLPAGTGAASAGTGSEPAGTGRAPAATGSAPATGTGAE</sequence>
<reference evidence="7 8" key="1">
    <citation type="journal article" date="2015" name="Antonie Van Leeuwenhoek">
        <title>Streptomyces klenkii sp. nov., isolated from deep marine sediment.</title>
        <authorList>
            <person name="Veyisoglu A."/>
            <person name="Sahin N."/>
        </authorList>
    </citation>
    <scope>NUCLEOTIDE SEQUENCE [LARGE SCALE GENOMIC DNA]</scope>
    <source>
        <strain evidence="7 8">KCTC 29202</strain>
    </source>
</reference>
<dbReference type="RefSeq" id="WP_120754643.1">
    <property type="nucleotide sequence ID" value="NZ_JBFADQ010000033.1"/>
</dbReference>
<proteinExistence type="predicted"/>
<evidence type="ECO:0000259" key="6">
    <source>
        <dbReference type="PROSITE" id="PS50977"/>
    </source>
</evidence>
<dbReference type="EMBL" id="RBAM01000004">
    <property type="protein sequence ID" value="RKN74244.1"/>
    <property type="molecule type" value="Genomic_DNA"/>
</dbReference>
<dbReference type="PRINTS" id="PR00455">
    <property type="entry name" value="HTHTETR"/>
</dbReference>
<dbReference type="InterPro" id="IPR009057">
    <property type="entry name" value="Homeodomain-like_sf"/>
</dbReference>
<evidence type="ECO:0000256" key="5">
    <source>
        <dbReference type="SAM" id="MobiDB-lite"/>
    </source>
</evidence>
<feature type="region of interest" description="Disordered" evidence="5">
    <location>
        <begin position="218"/>
        <end position="249"/>
    </location>
</feature>
<feature type="DNA-binding region" description="H-T-H motif" evidence="4">
    <location>
        <begin position="36"/>
        <end position="55"/>
    </location>
</feature>
<evidence type="ECO:0000256" key="1">
    <source>
        <dbReference type="ARBA" id="ARBA00023015"/>
    </source>
</evidence>
<dbReference type="PANTHER" id="PTHR30055">
    <property type="entry name" value="HTH-TYPE TRANSCRIPTIONAL REGULATOR RUTR"/>
    <property type="match status" value="1"/>
</dbReference>
<evidence type="ECO:0000313" key="7">
    <source>
        <dbReference type="EMBL" id="RKN74244.1"/>
    </source>
</evidence>
<dbReference type="GO" id="GO:0003700">
    <property type="term" value="F:DNA-binding transcription factor activity"/>
    <property type="evidence" value="ECO:0007669"/>
    <property type="project" value="TreeGrafter"/>
</dbReference>